<protein>
    <recommendedName>
        <fullName evidence="4">DUF1641 domain-containing protein</fullName>
    </recommendedName>
</protein>
<keyword evidence="1" id="KW-0175">Coiled coil</keyword>
<keyword evidence="3" id="KW-1185">Reference proteome</keyword>
<proteinExistence type="predicted"/>
<accession>A0ABV3W088</accession>
<comment type="caution">
    <text evidence="2">The sequence shown here is derived from an EMBL/GenBank/DDBJ whole genome shotgun (WGS) entry which is preliminary data.</text>
</comment>
<dbReference type="RefSeq" id="WP_368637132.1">
    <property type="nucleotide sequence ID" value="NZ_JBFRHK010000009.1"/>
</dbReference>
<evidence type="ECO:0000313" key="3">
    <source>
        <dbReference type="Proteomes" id="UP001558534"/>
    </source>
</evidence>
<evidence type="ECO:0000313" key="2">
    <source>
        <dbReference type="EMBL" id="MEX3746496.1"/>
    </source>
</evidence>
<dbReference type="EMBL" id="JBFRHK010000009">
    <property type="protein sequence ID" value="MEX3746496.1"/>
    <property type="molecule type" value="Genomic_DNA"/>
</dbReference>
<organism evidence="2 3">
    <name type="scientific">Lysinibacillus xylanilyticus</name>
    <dbReference type="NCBI Taxonomy" id="582475"/>
    <lineage>
        <taxon>Bacteria</taxon>
        <taxon>Bacillati</taxon>
        <taxon>Bacillota</taxon>
        <taxon>Bacilli</taxon>
        <taxon>Bacillales</taxon>
        <taxon>Bacillaceae</taxon>
        <taxon>Lysinibacillus</taxon>
    </lineage>
</organism>
<feature type="coiled-coil region" evidence="1">
    <location>
        <begin position="46"/>
        <end position="73"/>
    </location>
</feature>
<name>A0ABV3W088_9BACI</name>
<gene>
    <name evidence="2" type="ORF">AB1300_15330</name>
</gene>
<dbReference type="Proteomes" id="UP001558534">
    <property type="component" value="Unassembled WGS sequence"/>
</dbReference>
<evidence type="ECO:0008006" key="4">
    <source>
        <dbReference type="Google" id="ProtNLM"/>
    </source>
</evidence>
<sequence length="155" mass="17792">MSNKYPKLNITDEALTKLDIPKFIESNQNLRAAVINTNAHFDDIYNQIKETNREKYQREVESHEALLKIADNTHGINDLVSLVRQGNEINQQTFDLLQEMQTIMTAQNQEEAESIFRKVLDKANQTKEGIETIQSLIGYGKMLGKLIFPESGFFD</sequence>
<evidence type="ECO:0000256" key="1">
    <source>
        <dbReference type="SAM" id="Coils"/>
    </source>
</evidence>
<reference evidence="2 3" key="1">
    <citation type="submission" date="2024-07" db="EMBL/GenBank/DDBJ databases">
        <title>Characterization of a bacterium isolated from hydrolysated instant sea cucumber by whole-genome sequencing and metabolomics.</title>
        <authorList>
            <person name="Luo X."/>
            <person name="Zhang Z."/>
            <person name="Zheng Z."/>
            <person name="Zhang W."/>
            <person name="Ming T."/>
            <person name="Jiao L."/>
            <person name="Su X."/>
            <person name="Kong F."/>
            <person name="Xu J."/>
        </authorList>
    </citation>
    <scope>NUCLEOTIDE SEQUENCE [LARGE SCALE GENOMIC DNA]</scope>
    <source>
        <strain evidence="2 3">XL-2024</strain>
    </source>
</reference>